<keyword evidence="4" id="KW-0337">GPI-anchor biosynthesis</keyword>
<dbReference type="GO" id="GO:0051267">
    <property type="term" value="F:CP2 mannose-ethanolamine phosphotransferase activity"/>
    <property type="evidence" value="ECO:0007669"/>
    <property type="project" value="TreeGrafter"/>
</dbReference>
<feature type="transmembrane region" description="Helical" evidence="11">
    <location>
        <begin position="846"/>
        <end position="871"/>
    </location>
</feature>
<evidence type="ECO:0000256" key="9">
    <source>
        <dbReference type="ARBA" id="ARBA00023136"/>
    </source>
</evidence>
<dbReference type="CDD" id="cd16024">
    <property type="entry name" value="GPI_EPT_2"/>
    <property type="match status" value="1"/>
</dbReference>
<feature type="transmembrane region" description="Helical" evidence="11">
    <location>
        <begin position="658"/>
        <end position="678"/>
    </location>
</feature>
<feature type="transmembrane region" description="Helical" evidence="11">
    <location>
        <begin position="522"/>
        <end position="545"/>
    </location>
</feature>
<keyword evidence="5" id="KW-0808">Transferase</keyword>
<evidence type="ECO:0000256" key="4">
    <source>
        <dbReference type="ARBA" id="ARBA00022502"/>
    </source>
</evidence>
<dbReference type="EMBL" id="JBCGBO010000001">
    <property type="protein sequence ID" value="KAK9228562.1"/>
    <property type="molecule type" value="Genomic_DNA"/>
</dbReference>
<keyword evidence="14" id="KW-1185">Reference proteome</keyword>
<evidence type="ECO:0000256" key="5">
    <source>
        <dbReference type="ARBA" id="ARBA00022679"/>
    </source>
</evidence>
<feature type="transmembrane region" description="Helical" evidence="11">
    <location>
        <begin position="9"/>
        <end position="32"/>
    </location>
</feature>
<protein>
    <recommendedName>
        <fullName evidence="12">GPI ethanolamine phosphate transferase 2 C-terminal domain-containing protein</fullName>
    </recommendedName>
</protein>
<organism evidence="13 14">
    <name type="scientific">Citrus x changshan-huyou</name>
    <dbReference type="NCBI Taxonomy" id="2935761"/>
    <lineage>
        <taxon>Eukaryota</taxon>
        <taxon>Viridiplantae</taxon>
        <taxon>Streptophyta</taxon>
        <taxon>Embryophyta</taxon>
        <taxon>Tracheophyta</taxon>
        <taxon>Spermatophyta</taxon>
        <taxon>Magnoliopsida</taxon>
        <taxon>eudicotyledons</taxon>
        <taxon>Gunneridae</taxon>
        <taxon>Pentapetalae</taxon>
        <taxon>rosids</taxon>
        <taxon>malvids</taxon>
        <taxon>Sapindales</taxon>
        <taxon>Rutaceae</taxon>
        <taxon>Aurantioideae</taxon>
        <taxon>Citrus</taxon>
    </lineage>
</organism>
<evidence type="ECO:0000256" key="3">
    <source>
        <dbReference type="ARBA" id="ARBA00005315"/>
    </source>
</evidence>
<feature type="transmembrane region" description="Helical" evidence="11">
    <location>
        <begin position="931"/>
        <end position="959"/>
    </location>
</feature>
<evidence type="ECO:0000256" key="2">
    <source>
        <dbReference type="ARBA" id="ARBA00004687"/>
    </source>
</evidence>
<keyword evidence="7" id="KW-0256">Endoplasmic reticulum</keyword>
<proteinExistence type="inferred from homology"/>
<sequence length="1116" mass="122479">MSQMTCKSLAIITLAGVIIQMIGLSLFVWGFFPVKPALTGVSGPESYRAPAFDSDENYGNISLPPHQLRSLYQDLSGIPPSFDRLILLVIDGLPAEFVLGKDGNPPRKAFMEAMPYTQSLLANGMAIGYHAKAAPPTVTMPRLKAMVSGAIGGFLDVAFNFNTQAMADDNLLGQFSSIGWKMVMHGDDTWLKLFPGLFTRHDGVSSFFVKDTIQVDQNVSRHLVDELSRDDWNLLILHYLGLDHVGHIGGRSSLLMAPKLAEMDEVVKMIHTSILTRENDQGWTLLVVVSDHGMTENGNHGGSSFEEADSLALFVGLRGHVSDYKSATQNTAQQVDIAPTLALLLGVPIPKNNVGVLIDETFDQLKDDHQLRALELNSWQLFRLLDAQISCLSCANISLNDFSDGQPSVTTECNDSLEKMFCCLYMNAAVLHSTWKSKKVSQSSSWEDYNSTVIAYHKFLKTASEWLSSRATDKPVDLLAFGVTAMLLSCLVLLSLTLHMGREINLIEKLHHYHSNNDMQMCFLDEIFVLGVILILVISMASSSMVEEEHYIWHFMSSTLFLILLRKTVQLLPAQNSLSKGTKNFKFQMCSVFVLLISGRILRGCHQGGVNWTHLPDISKWLENSGGVHVKTVQLVSGVSVVILGFCFLSLLSSKKNVILVVGFNFLVSGLLVLVHIVKYQENAFARSSYGATISAQMIYAVLGSTTVGTAVLLPWFMPIQISKVGSSRDIYSSISVPSDVKDKSLLMALKDSLYVIGWAYIFSWCLLQLLLQQPINAMPILLLLVQILTSLLHFSYSGLHHKEWVEISTLYFLGMAGHFALGNSNSLATIDVAGAFIGISSHSTLLSGVLMLIITYASPLLVLFALVVYMSVKGCLVTQNVNSGHLLQTMLGFPCLVPLTLNSILLTAYTIVLLLMRNHLFVWSVFSPKYLYVCATSVCIYIGIFVVAATGTYTYLVLGKRKIMQYIELLQKNQELVVPAAFHRISFKNMAALKHCFLLSMIVAFSLSSFQMSMAARNLLQAPAGPLPTLPPMPKVALPPMPSIPTLPQATLPPLPTLPNQPTLPKLPTLPPMPAAPKVTLPPLPSNPIPTTIPSIPNIPSTIPTIPFLSPPPSN</sequence>
<keyword evidence="10" id="KW-0325">Glycoprotein</keyword>
<feature type="transmembrane region" description="Helical" evidence="11">
    <location>
        <begin position="632"/>
        <end position="651"/>
    </location>
</feature>
<dbReference type="InterPro" id="IPR045687">
    <property type="entry name" value="PIGG/GPI7_C"/>
</dbReference>
<comment type="similarity">
    <text evidence="3">Belongs to the PIGG/PIGN/PIGO family. PIGG subfamily.</text>
</comment>
<evidence type="ECO:0000256" key="8">
    <source>
        <dbReference type="ARBA" id="ARBA00022989"/>
    </source>
</evidence>
<comment type="pathway">
    <text evidence="2">Glycolipid biosynthesis; glycosylphosphatidylinositol-anchor biosynthesis.</text>
</comment>
<evidence type="ECO:0000256" key="6">
    <source>
        <dbReference type="ARBA" id="ARBA00022692"/>
    </source>
</evidence>
<feature type="transmembrane region" description="Helical" evidence="11">
    <location>
        <begin position="754"/>
        <end position="772"/>
    </location>
</feature>
<comment type="subcellular location">
    <subcellularLocation>
        <location evidence="1">Endoplasmic reticulum membrane</location>
        <topology evidence="1">Multi-pass membrane protein</topology>
    </subcellularLocation>
</comment>
<dbReference type="PANTHER" id="PTHR23072">
    <property type="entry name" value="PHOSPHATIDYLINOSITOL GLYCAN-RELATED"/>
    <property type="match status" value="1"/>
</dbReference>
<feature type="transmembrane region" description="Helical" evidence="11">
    <location>
        <begin position="778"/>
        <end position="800"/>
    </location>
</feature>
<dbReference type="GO" id="GO:0006506">
    <property type="term" value="P:GPI anchor biosynthetic process"/>
    <property type="evidence" value="ECO:0007669"/>
    <property type="project" value="UniProtKB-KW"/>
</dbReference>
<feature type="transmembrane region" description="Helical" evidence="11">
    <location>
        <begin position="892"/>
        <end position="916"/>
    </location>
</feature>
<feature type="domain" description="GPI ethanolamine phosphate transferase 2 C-terminal" evidence="12">
    <location>
        <begin position="521"/>
        <end position="951"/>
    </location>
</feature>
<keyword evidence="8 11" id="KW-1133">Transmembrane helix</keyword>
<feature type="transmembrane region" description="Helical" evidence="11">
    <location>
        <begin position="993"/>
        <end position="1011"/>
    </location>
</feature>
<feature type="transmembrane region" description="Helical" evidence="11">
    <location>
        <begin position="698"/>
        <end position="718"/>
    </location>
</feature>
<keyword evidence="6 11" id="KW-0812">Transmembrane</keyword>
<keyword evidence="9 11" id="KW-0472">Membrane</keyword>
<comment type="caution">
    <text evidence="13">The sequence shown here is derived from an EMBL/GenBank/DDBJ whole genome shotgun (WGS) entry which is preliminary data.</text>
</comment>
<feature type="transmembrane region" description="Helical" evidence="11">
    <location>
        <begin position="478"/>
        <end position="501"/>
    </location>
</feature>
<evidence type="ECO:0000313" key="13">
    <source>
        <dbReference type="EMBL" id="KAK9228562.1"/>
    </source>
</evidence>
<evidence type="ECO:0000256" key="7">
    <source>
        <dbReference type="ARBA" id="ARBA00022824"/>
    </source>
</evidence>
<dbReference type="Gene3D" id="3.40.720.10">
    <property type="entry name" value="Alkaline Phosphatase, subunit A"/>
    <property type="match status" value="1"/>
</dbReference>
<evidence type="ECO:0000256" key="1">
    <source>
        <dbReference type="ARBA" id="ARBA00004477"/>
    </source>
</evidence>
<evidence type="ECO:0000313" key="14">
    <source>
        <dbReference type="Proteomes" id="UP001428341"/>
    </source>
</evidence>
<dbReference type="AlphaFoldDB" id="A0AAP0MZU9"/>
<accession>A0AAP0MZU9</accession>
<dbReference type="SUPFAM" id="SSF53649">
    <property type="entry name" value="Alkaline phosphatase-like"/>
    <property type="match status" value="1"/>
</dbReference>
<gene>
    <name evidence="13" type="ORF">WN944_021513</name>
</gene>
<evidence type="ECO:0000256" key="11">
    <source>
        <dbReference type="SAM" id="Phobius"/>
    </source>
</evidence>
<evidence type="ECO:0000259" key="12">
    <source>
        <dbReference type="Pfam" id="PF19316"/>
    </source>
</evidence>
<dbReference type="InterPro" id="IPR039527">
    <property type="entry name" value="PIGG/GPI7"/>
</dbReference>
<dbReference type="PANTHER" id="PTHR23072:SF0">
    <property type="entry name" value="GPI ETHANOLAMINE PHOSPHATE TRANSFERASE 2"/>
    <property type="match status" value="1"/>
</dbReference>
<dbReference type="InterPro" id="IPR017850">
    <property type="entry name" value="Alkaline_phosphatase_core_sf"/>
</dbReference>
<dbReference type="InterPro" id="IPR037674">
    <property type="entry name" value="PIG-G_N"/>
</dbReference>
<evidence type="ECO:0000256" key="10">
    <source>
        <dbReference type="ARBA" id="ARBA00023180"/>
    </source>
</evidence>
<dbReference type="Pfam" id="PF01663">
    <property type="entry name" value="Phosphodiest"/>
    <property type="match status" value="1"/>
</dbReference>
<dbReference type="Pfam" id="PF19316">
    <property type="entry name" value="PIGO_PIGG"/>
    <property type="match status" value="1"/>
</dbReference>
<name>A0AAP0MZU9_9ROSI</name>
<dbReference type="InterPro" id="IPR002591">
    <property type="entry name" value="Phosphodiest/P_Trfase"/>
</dbReference>
<reference evidence="13 14" key="1">
    <citation type="submission" date="2024-05" db="EMBL/GenBank/DDBJ databases">
        <title>Haplotype-resolved chromosome-level genome assembly of Huyou (Citrus changshanensis).</title>
        <authorList>
            <person name="Miao C."/>
            <person name="Chen W."/>
            <person name="Wu Y."/>
            <person name="Wang L."/>
            <person name="Zhao S."/>
            <person name="Grierson D."/>
            <person name="Xu C."/>
            <person name="Chen K."/>
        </authorList>
    </citation>
    <scope>NUCLEOTIDE SEQUENCE [LARGE SCALE GENOMIC DNA]</scope>
    <source>
        <strain evidence="13">01-14</strain>
        <tissue evidence="13">Leaf</tissue>
    </source>
</reference>
<dbReference type="GO" id="GO:0005789">
    <property type="term" value="C:endoplasmic reticulum membrane"/>
    <property type="evidence" value="ECO:0007669"/>
    <property type="project" value="UniProtKB-SubCell"/>
</dbReference>
<dbReference type="Proteomes" id="UP001428341">
    <property type="component" value="Unassembled WGS sequence"/>
</dbReference>
<dbReference type="FunFam" id="3.40.720.10:FF:000078">
    <property type="entry name" value="GPI ethanolamine phosphate transferase 2 isoform X4"/>
    <property type="match status" value="1"/>
</dbReference>